<dbReference type="GO" id="GO:0005524">
    <property type="term" value="F:ATP binding"/>
    <property type="evidence" value="ECO:0007669"/>
    <property type="project" value="UniProtKB-KW"/>
</dbReference>
<feature type="domain" description="RdRp catalytic" evidence="11">
    <location>
        <begin position="779"/>
        <end position="908"/>
    </location>
</feature>
<keyword evidence="2" id="KW-0645">Protease</keyword>
<dbReference type="GO" id="GO:0008234">
    <property type="term" value="F:cysteine-type peptidase activity"/>
    <property type="evidence" value="ECO:0007669"/>
    <property type="project" value="UniProtKB-KW"/>
</dbReference>
<keyword evidence="1" id="KW-0696">RNA-directed RNA polymerase</keyword>
<evidence type="ECO:0000256" key="7">
    <source>
        <dbReference type="ARBA" id="ARBA00022807"/>
    </source>
</evidence>
<dbReference type="SUPFAM" id="SSF50494">
    <property type="entry name" value="Trypsin-like serine proteases"/>
    <property type="match status" value="1"/>
</dbReference>
<dbReference type="InterPro" id="IPR001205">
    <property type="entry name" value="RNA-dir_pol_C"/>
</dbReference>
<keyword evidence="3" id="KW-0808">Transferase</keyword>
<evidence type="ECO:0000256" key="5">
    <source>
        <dbReference type="ARBA" id="ARBA00022741"/>
    </source>
</evidence>
<feature type="transmembrane region" description="Helical" evidence="10">
    <location>
        <begin position="225"/>
        <end position="242"/>
    </location>
</feature>
<evidence type="ECO:0000256" key="8">
    <source>
        <dbReference type="ARBA" id="ARBA00022840"/>
    </source>
</evidence>
<evidence type="ECO:0000259" key="11">
    <source>
        <dbReference type="PROSITE" id="PS50507"/>
    </source>
</evidence>
<dbReference type="SUPFAM" id="SSF56672">
    <property type="entry name" value="DNA/RNA polymerases"/>
    <property type="match status" value="1"/>
</dbReference>
<evidence type="ECO:0000256" key="4">
    <source>
        <dbReference type="ARBA" id="ARBA00022695"/>
    </source>
</evidence>
<dbReference type="PROSITE" id="PS50507">
    <property type="entry name" value="RDRP_SSRNA_POS"/>
    <property type="match status" value="1"/>
</dbReference>
<evidence type="ECO:0000313" key="13">
    <source>
        <dbReference type="Proteomes" id="UP000201580"/>
    </source>
</evidence>
<dbReference type="InterPro" id="IPR043502">
    <property type="entry name" value="DNA/RNA_pol_sf"/>
</dbReference>
<dbReference type="Gene3D" id="3.30.70.270">
    <property type="match status" value="1"/>
</dbReference>
<keyword evidence="13" id="KW-1185">Reference proteome</keyword>
<proteinExistence type="predicted"/>
<organism evidence="12 13">
    <name type="scientific">Marine RNA virus PAL473</name>
    <dbReference type="NCBI Taxonomy" id="1804156"/>
    <lineage>
        <taxon>Viruses</taxon>
        <taxon>Riboviria</taxon>
        <taxon>Orthornavirae</taxon>
        <taxon>Pisuviricota</taxon>
        <taxon>Pisoniviricetes</taxon>
        <taxon>Picornavirales</taxon>
        <taxon>Marnaviridae</taxon>
        <taxon>Salisharnavirus</taxon>
        <taxon>Salisharnavirus stewardii</taxon>
        <taxon>Palmarnavirus 473</taxon>
    </lineage>
</organism>
<dbReference type="Proteomes" id="UP000201580">
    <property type="component" value="Segment"/>
</dbReference>
<evidence type="ECO:0000313" key="12">
    <source>
        <dbReference type="EMBL" id="AMK49159.1"/>
    </source>
</evidence>
<protein>
    <submittedName>
        <fullName evidence="12">Polyprotein</fullName>
    </submittedName>
</protein>
<sequence>MSLERAVAPSKLQDVAHYESVFFKGKRMENVSSVEALSYLIDQYSTHRKNQAMILESKRARQEDVALCGVEEPHGTCNQISGLCPYHAKTPQAGFEVDHMLDYCRRYHCLPSLPGFMRKPFENLAVLCLSPQRFAQLMTLLFWRCDVFQMFEQSRHYYTFTALFSFTLLCAGCWKTSFLLAFVSLYRIWSCISSRKEAYMSEMTYRHGVISNIVTYHKRRSIKGFKALVGFGAVLIALTFAYRRVRRNMPQGNLAPKGLADITERDSQVNPWCGIERVSLPISSTSKCVTHTSLKASIRSNLLYGSVKYGDKRAMVDGIFIDSNVVLIPKHYFDLIGPELEVVFTKDRPGFCGESFTTVLSSSTSVQIGDDMIMCYSPNGGSYSAITKHFPLDHMPNSPFHMLWRDKTGKFLDLRGAGKAGKVTNGAATFQGHDYTNLSSNTFEGLCGALLISETRGSVIMGIHLGGKAGTPRGCSASITQDMLTSGLSQLKEKEGVIISGSAGAFESAILGKEIMQDAPLHQKSPLNFMPLESQISYYGSCIGGASHKSDVKQTLISKAVESVCGVPNTWGPPKMHPQWFGWQKCLEGISTPAKPFEVPLLQKAIKDYKSSLFDLLDEQPFWKAMSPLDDTSTICGQMGKKFIDAIKSSTSIGFPLTGPKKNYMVILDPTEEIPNLRDFTPEIWSEINRCLDLYKQGMRSYCIAKACKKDEILPLGKEKCRIFYGNPIALTFLIRKYYLPILRFMQMNPIVSECAVGVNCHGPEWEQLQSFMEKHGKEQIFAGDYSKYDQRIPSQMLFASLRVMIDIAKQCDYSEEDLRVMEAMTGDIVYAFIAFNGDLLSLQEGAHISGNSLTVVINGITGSLNLRCFYFSVYPDCPNFRAFVAMMTYGDDNKGSVSIKRPKFNIKDCSEFLGKYGQIYTMPDKNSELVAYMNDDDAEFLKRKSVYHSHLGCRVGALAEESIFKSLHNYIRTKTSPVETEACALNMNSALREWFNHGPKVYEARRTQMAEIAKLSDLSHLVPLLHVAYLELATEWHENHSQSSGDAES</sequence>
<accession>A0A126SQ27</accession>
<keyword evidence="10" id="KW-1133">Transmembrane helix</keyword>
<keyword evidence="9" id="KW-0693">Viral RNA replication</keyword>
<evidence type="ECO:0000256" key="10">
    <source>
        <dbReference type="SAM" id="Phobius"/>
    </source>
</evidence>
<reference evidence="12 13" key="1">
    <citation type="submission" date="2015-09" db="EMBL/GenBank/DDBJ databases">
        <title>RNA viruses as major contributors to Antarctic virioplankton.</title>
        <authorList>
            <person name="Miranda J.A."/>
            <person name="Culley A.I."/>
            <person name="Schvarcz C.R."/>
        </authorList>
    </citation>
    <scope>NUCLEOTIDE SEQUENCE [LARGE SCALE GENOMIC DNA]</scope>
</reference>
<keyword evidence="7" id="KW-0788">Thiol protease</keyword>
<evidence type="ECO:0000256" key="6">
    <source>
        <dbReference type="ARBA" id="ARBA00022801"/>
    </source>
</evidence>
<dbReference type="InterPro" id="IPR007094">
    <property type="entry name" value="RNA-dir_pol_PSvirus"/>
</dbReference>
<dbReference type="GO" id="GO:0003968">
    <property type="term" value="F:RNA-directed RNA polymerase activity"/>
    <property type="evidence" value="ECO:0007669"/>
    <property type="project" value="UniProtKB-KW"/>
</dbReference>
<dbReference type="RefSeq" id="YP_009230124.1">
    <property type="nucleotide sequence ID" value="NC_029309.1"/>
</dbReference>
<dbReference type="EMBL" id="KT727026">
    <property type="protein sequence ID" value="AMK49159.1"/>
    <property type="molecule type" value="Genomic_RNA"/>
</dbReference>
<evidence type="ECO:0000256" key="1">
    <source>
        <dbReference type="ARBA" id="ARBA00022484"/>
    </source>
</evidence>
<keyword evidence="5" id="KW-0547">Nucleotide-binding</keyword>
<dbReference type="InterPro" id="IPR043128">
    <property type="entry name" value="Rev_trsase/Diguanyl_cyclase"/>
</dbReference>
<keyword evidence="8" id="KW-0067">ATP-binding</keyword>
<dbReference type="InterPro" id="IPR043504">
    <property type="entry name" value="Peptidase_S1_PA_chymotrypsin"/>
</dbReference>
<keyword evidence="10" id="KW-0472">Membrane</keyword>
<keyword evidence="4" id="KW-0548">Nucleotidyltransferase</keyword>
<name>A0A126SQ27_9VIRU</name>
<evidence type="ECO:0000256" key="2">
    <source>
        <dbReference type="ARBA" id="ARBA00022670"/>
    </source>
</evidence>
<dbReference type="GO" id="GO:0003723">
    <property type="term" value="F:RNA binding"/>
    <property type="evidence" value="ECO:0007669"/>
    <property type="project" value="InterPro"/>
</dbReference>
<dbReference type="Gene3D" id="2.40.10.10">
    <property type="entry name" value="Trypsin-like serine proteases"/>
    <property type="match status" value="1"/>
</dbReference>
<evidence type="ECO:0000256" key="9">
    <source>
        <dbReference type="ARBA" id="ARBA00022953"/>
    </source>
</evidence>
<evidence type="ECO:0000256" key="3">
    <source>
        <dbReference type="ARBA" id="ARBA00022679"/>
    </source>
</evidence>
<keyword evidence="6" id="KW-0378">Hydrolase</keyword>
<dbReference type="GO" id="GO:0006351">
    <property type="term" value="P:DNA-templated transcription"/>
    <property type="evidence" value="ECO:0007669"/>
    <property type="project" value="InterPro"/>
</dbReference>
<dbReference type="GO" id="GO:0006508">
    <property type="term" value="P:proteolysis"/>
    <property type="evidence" value="ECO:0007669"/>
    <property type="project" value="UniProtKB-KW"/>
</dbReference>
<dbReference type="InterPro" id="IPR009003">
    <property type="entry name" value="Peptidase_S1_PA"/>
</dbReference>
<dbReference type="GO" id="GO:0039694">
    <property type="term" value="P:viral RNA genome replication"/>
    <property type="evidence" value="ECO:0007669"/>
    <property type="project" value="InterPro"/>
</dbReference>
<dbReference type="GeneID" id="26887530"/>
<feature type="transmembrane region" description="Helical" evidence="10">
    <location>
        <begin position="163"/>
        <end position="186"/>
    </location>
</feature>
<dbReference type="KEGG" id="vg:26887530"/>
<keyword evidence="10" id="KW-0812">Transmembrane</keyword>
<dbReference type="CDD" id="cd23195">
    <property type="entry name" value="Marnaviridae_RdRp"/>
    <property type="match status" value="1"/>
</dbReference>
<dbReference type="Pfam" id="PF00680">
    <property type="entry name" value="RdRP_1"/>
    <property type="match status" value="1"/>
</dbReference>